<keyword evidence="4" id="KW-0175">Coiled coil</keyword>
<dbReference type="PROSITE" id="PS00552">
    <property type="entry name" value="HTH_MERR_1"/>
    <property type="match status" value="1"/>
</dbReference>
<feature type="domain" description="HTH merR-type" evidence="5">
    <location>
        <begin position="1"/>
        <end position="69"/>
    </location>
</feature>
<keyword evidence="2" id="KW-0238">DNA-binding</keyword>
<keyword evidence="3" id="KW-0804">Transcription</keyword>
<dbReference type="Pfam" id="PF13411">
    <property type="entry name" value="MerR_1"/>
    <property type="match status" value="1"/>
</dbReference>
<accession>A0ABX8ICM8</accession>
<feature type="coiled-coil region" evidence="4">
    <location>
        <begin position="83"/>
        <end position="110"/>
    </location>
</feature>
<name>A0ABX8ICM8_9GAMM</name>
<keyword evidence="7" id="KW-1185">Reference proteome</keyword>
<dbReference type="Proteomes" id="UP000683442">
    <property type="component" value="Chromosome"/>
</dbReference>
<evidence type="ECO:0000256" key="3">
    <source>
        <dbReference type="ARBA" id="ARBA00023163"/>
    </source>
</evidence>
<evidence type="ECO:0000313" key="6">
    <source>
        <dbReference type="EMBL" id="QWV11541.1"/>
    </source>
</evidence>
<evidence type="ECO:0000313" key="7">
    <source>
        <dbReference type="Proteomes" id="UP000683442"/>
    </source>
</evidence>
<keyword evidence="1" id="KW-0805">Transcription regulation</keyword>
<dbReference type="SUPFAM" id="SSF46955">
    <property type="entry name" value="Putative DNA-binding domain"/>
    <property type="match status" value="1"/>
</dbReference>
<protein>
    <submittedName>
        <fullName evidence="6">MerR family transcriptional regulator</fullName>
    </submittedName>
</protein>
<dbReference type="SMART" id="SM00422">
    <property type="entry name" value="HTH_MERR"/>
    <property type="match status" value="1"/>
</dbReference>
<dbReference type="InterPro" id="IPR000551">
    <property type="entry name" value="MerR-type_HTH_dom"/>
</dbReference>
<dbReference type="Gene3D" id="1.10.1660.10">
    <property type="match status" value="1"/>
</dbReference>
<dbReference type="GeneID" id="78560294"/>
<evidence type="ECO:0000256" key="2">
    <source>
        <dbReference type="ARBA" id="ARBA00023125"/>
    </source>
</evidence>
<proteinExistence type="predicted"/>
<evidence type="ECO:0000259" key="5">
    <source>
        <dbReference type="PROSITE" id="PS50937"/>
    </source>
</evidence>
<organism evidence="6 7">
    <name type="scientific">Marinobacter adhaerens</name>
    <dbReference type="NCBI Taxonomy" id="1033846"/>
    <lineage>
        <taxon>Bacteria</taxon>
        <taxon>Pseudomonadati</taxon>
        <taxon>Pseudomonadota</taxon>
        <taxon>Gammaproteobacteria</taxon>
        <taxon>Pseudomonadales</taxon>
        <taxon>Marinobacteraceae</taxon>
        <taxon>Marinobacter</taxon>
    </lineage>
</organism>
<dbReference type="PANTHER" id="PTHR30204:SF94">
    <property type="entry name" value="HEAVY METAL-DEPENDENT TRANSCRIPTIONAL REGULATOR HI_0293-RELATED"/>
    <property type="match status" value="1"/>
</dbReference>
<evidence type="ECO:0000256" key="1">
    <source>
        <dbReference type="ARBA" id="ARBA00023015"/>
    </source>
</evidence>
<dbReference type="PANTHER" id="PTHR30204">
    <property type="entry name" value="REDOX-CYCLING DRUG-SENSING TRANSCRIPTIONAL ACTIVATOR SOXR"/>
    <property type="match status" value="1"/>
</dbReference>
<sequence>MKISEIAKLTQLAPSKIRFYEHIGLLKNVQRKANGYRSYPPEAVTVLKLITTAQQAGFSLDELRSLLPSDMEAWDHSFLLQSLHQKVRDIEDMEQKLAASKAQLLDVLADIEAKPEDMDCADNAKRVLSQYGLGKPEH</sequence>
<dbReference type="PROSITE" id="PS50937">
    <property type="entry name" value="HTH_MERR_2"/>
    <property type="match status" value="1"/>
</dbReference>
<dbReference type="EMBL" id="CP076686">
    <property type="protein sequence ID" value="QWV11541.1"/>
    <property type="molecule type" value="Genomic_DNA"/>
</dbReference>
<dbReference type="RefSeq" id="WP_014577079.1">
    <property type="nucleotide sequence ID" value="NZ_CP076686.1"/>
</dbReference>
<evidence type="ECO:0000256" key="4">
    <source>
        <dbReference type="SAM" id="Coils"/>
    </source>
</evidence>
<dbReference type="InterPro" id="IPR009061">
    <property type="entry name" value="DNA-bd_dom_put_sf"/>
</dbReference>
<gene>
    <name evidence="6" type="ORF">KQ249_12625</name>
</gene>
<reference evidence="6 7" key="1">
    <citation type="submission" date="2021-06" db="EMBL/GenBank/DDBJ databases">
        <title>Microbial metabolic specificity influences pelagic lipid remineralization.</title>
        <authorList>
            <person name="Behrendt L."/>
            <person name="Hunter J.E."/>
            <person name="Alcolombri U."/>
            <person name="Smriga S."/>
            <person name="Mincer T."/>
            <person name="Lowenstein D.P."/>
            <person name="Peaudecerf F.J."/>
            <person name="Fernandez V.I."/>
            <person name="Fredricks H."/>
            <person name="Almblad H."/>
            <person name="Harrison J.J."/>
            <person name="Stocker R."/>
            <person name="Van Mooy B.A.S."/>
        </authorList>
    </citation>
    <scope>NUCLEOTIDE SEQUENCE [LARGE SCALE GENOMIC DNA]</scope>
    <source>
        <strain evidence="6 7">HP15-B</strain>
    </source>
</reference>
<dbReference type="InterPro" id="IPR047057">
    <property type="entry name" value="MerR_fam"/>
</dbReference>